<dbReference type="InterPro" id="IPR001309">
    <property type="entry name" value="Pept_C14_p20"/>
</dbReference>
<gene>
    <name evidence="2" type="ORF">EOE66_18580</name>
</gene>
<dbReference type="PROSITE" id="PS50208">
    <property type="entry name" value="CASPASE_P20"/>
    <property type="match status" value="1"/>
</dbReference>
<dbReference type="InterPro" id="IPR029030">
    <property type="entry name" value="Caspase-like_dom_sf"/>
</dbReference>
<feature type="domain" description="Caspase family p20" evidence="1">
    <location>
        <begin position="57"/>
        <end position="137"/>
    </location>
</feature>
<evidence type="ECO:0000313" key="3">
    <source>
        <dbReference type="Proteomes" id="UP000285575"/>
    </source>
</evidence>
<dbReference type="PANTHER" id="PTHR22576:SF37">
    <property type="entry name" value="MUCOSA-ASSOCIATED LYMPHOID TISSUE LYMPHOMA TRANSLOCATION PROTEIN 1"/>
    <property type="match status" value="1"/>
</dbReference>
<dbReference type="GO" id="GO:0004197">
    <property type="term" value="F:cysteine-type endopeptidase activity"/>
    <property type="evidence" value="ECO:0007669"/>
    <property type="project" value="InterPro"/>
</dbReference>
<organism evidence="2 3">
    <name type="scientific">Rubrivivax rivuli</name>
    <dbReference type="NCBI Taxonomy" id="1862385"/>
    <lineage>
        <taxon>Bacteria</taxon>
        <taxon>Pseudomonadati</taxon>
        <taxon>Pseudomonadota</taxon>
        <taxon>Betaproteobacteria</taxon>
        <taxon>Burkholderiales</taxon>
        <taxon>Sphaerotilaceae</taxon>
        <taxon>Rubrivivax</taxon>
    </lineage>
</organism>
<dbReference type="RefSeq" id="WP_128230202.1">
    <property type="nucleotide sequence ID" value="NZ_SACR01000005.1"/>
</dbReference>
<dbReference type="PROSITE" id="PS51318">
    <property type="entry name" value="TAT"/>
    <property type="match status" value="1"/>
</dbReference>
<dbReference type="GO" id="GO:0006508">
    <property type="term" value="P:proteolysis"/>
    <property type="evidence" value="ECO:0007669"/>
    <property type="project" value="InterPro"/>
</dbReference>
<accession>A0A437RD23</accession>
<keyword evidence="3" id="KW-1185">Reference proteome</keyword>
<evidence type="ECO:0000313" key="2">
    <source>
        <dbReference type="EMBL" id="RVU44656.1"/>
    </source>
</evidence>
<sequence length="475" mass="50947">MKNKAPLPSLPLAARDPALARRRWLQWAGAVAAATQGAAFSAPALAQAPAPVRSGEPPRMALLIGNRDYPEGEDLPPIHKNVRDLRAVLERRGFEVTQGLDLDLASARAATAAFAAKVRAAPPDATVLFYFSGHGAQVDAENLLVSARISPKARPEALARGSMTLTRDVIGELPQRPNGLTIAIIDACRTSLRDVAGGDGLNQVEAPRGCLIAFATGAGKPAIAPADDTRNTFYTASLVKLLENASDEISFSDLFRLVKLDVQNVMLNHPVPLLRQFAQFPFIAENTQISRRLAPLPPPEAVATSAPAPARFASRDEAADWAQLEAAVWPAEIARLAAEFLKNHPGSRLAGSAEVARAGANEAAAILRRRDVRLFRTAFQPGPEVPEAELVKAGRGDKDAAARLARAYGRDGQRFDASRYEGWLQFAAALGNGIASYELALHYRRVGQPLLAAQFEARARELGYTPPPSLDNSRK</sequence>
<dbReference type="InterPro" id="IPR052039">
    <property type="entry name" value="Caspase-related_regulators"/>
</dbReference>
<name>A0A437RD23_9BURK</name>
<dbReference type="Gene3D" id="3.40.50.1460">
    <property type="match status" value="1"/>
</dbReference>
<dbReference type="Pfam" id="PF00656">
    <property type="entry name" value="Peptidase_C14"/>
    <property type="match status" value="1"/>
</dbReference>
<dbReference type="SUPFAM" id="SSF52129">
    <property type="entry name" value="Caspase-like"/>
    <property type="match status" value="1"/>
</dbReference>
<dbReference type="InterPro" id="IPR011600">
    <property type="entry name" value="Pept_C14_caspase"/>
</dbReference>
<protein>
    <submittedName>
        <fullName evidence="2">Caspase family protein</fullName>
    </submittedName>
</protein>
<evidence type="ECO:0000259" key="1">
    <source>
        <dbReference type="PROSITE" id="PS50208"/>
    </source>
</evidence>
<dbReference type="Proteomes" id="UP000285575">
    <property type="component" value="Unassembled WGS sequence"/>
</dbReference>
<proteinExistence type="predicted"/>
<reference evidence="2 3" key="1">
    <citation type="submission" date="2019-01" db="EMBL/GenBank/DDBJ databases">
        <authorList>
            <person name="Chen W.-M."/>
        </authorList>
    </citation>
    <scope>NUCLEOTIDE SEQUENCE [LARGE SCALE GENOMIC DNA]</scope>
    <source>
        <strain evidence="2 3">KYPY4</strain>
    </source>
</reference>
<dbReference type="PANTHER" id="PTHR22576">
    <property type="entry name" value="MUCOSA ASSOCIATED LYMPHOID TISSUE LYMPHOMA TRANSLOCATION PROTEIN 1/PARACASPASE"/>
    <property type="match status" value="1"/>
</dbReference>
<comment type="caution">
    <text evidence="2">The sequence shown here is derived from an EMBL/GenBank/DDBJ whole genome shotgun (WGS) entry which is preliminary data.</text>
</comment>
<dbReference type="InterPro" id="IPR006311">
    <property type="entry name" value="TAT_signal"/>
</dbReference>
<dbReference type="AlphaFoldDB" id="A0A437RD23"/>
<dbReference type="SUPFAM" id="SSF81901">
    <property type="entry name" value="HCP-like"/>
    <property type="match status" value="1"/>
</dbReference>
<dbReference type="OrthoDB" id="9768004at2"/>
<dbReference type="EMBL" id="SACR01000005">
    <property type="protein sequence ID" value="RVU44656.1"/>
    <property type="molecule type" value="Genomic_DNA"/>
</dbReference>